<dbReference type="Gene3D" id="3.40.47.10">
    <property type="match status" value="1"/>
</dbReference>
<comment type="caution">
    <text evidence="3">The sequence shown here is derived from an EMBL/GenBank/DDBJ whole genome shotgun (WGS) entry which is preliminary data.</text>
</comment>
<evidence type="ECO:0000259" key="1">
    <source>
        <dbReference type="Pfam" id="PF00108"/>
    </source>
</evidence>
<organism evidence="3">
    <name type="scientific">mine drainage metagenome</name>
    <dbReference type="NCBI Taxonomy" id="410659"/>
    <lineage>
        <taxon>unclassified sequences</taxon>
        <taxon>metagenomes</taxon>
        <taxon>ecological metagenomes</taxon>
    </lineage>
</organism>
<sequence length="393" mass="41423">MSRRVAIVGGATTPFGVRPTTWSELAQEVGAALFRAVPPLRAEDVDSLFVGSAEPERFAFQSHVAPLAAEQMGLRPHRILQRTELACASGQSAIRSAYAAIAAGLSDVAVAVGVEKMNLPSMAEANSSMGCVMDRAWDGPHGATAPPFFAMVAQRHMLEHGTTPEALARVSEKNHRFANTNPTAQFYAKTFSSEKLLGLPVVAPPLRLGDCSSMTDGAAAVVVVGEEFVRRFTDRPAWIRGTGQYSDFHNLAHAGSLTQWPGLTRAAGEALGRAKLTIQDIDFAEIHDCFTISEIVEYEALGLCPPGEGGSYALEGRSDLGGDIVINPRGGLLGCGHPLGATGIAQAVEVFQQFAGVVPAARQVPEPRFALVHNLSGSANVHSVMVYEGGGGP</sequence>
<dbReference type="Pfam" id="PF00108">
    <property type="entry name" value="Thiolase_N"/>
    <property type="match status" value="1"/>
</dbReference>
<dbReference type="PIRSF" id="PIRSF000429">
    <property type="entry name" value="Ac-CoA_Ac_transf"/>
    <property type="match status" value="1"/>
</dbReference>
<reference evidence="3" key="1">
    <citation type="submission" date="2013-08" db="EMBL/GenBank/DDBJ databases">
        <authorList>
            <person name="Mendez C."/>
            <person name="Richter M."/>
            <person name="Ferrer M."/>
            <person name="Sanchez J."/>
        </authorList>
    </citation>
    <scope>NUCLEOTIDE SEQUENCE</scope>
</reference>
<dbReference type="InterPro" id="IPR055140">
    <property type="entry name" value="Thiolase_C_2"/>
</dbReference>
<gene>
    <name evidence="3" type="ORF">B1B_09547</name>
</gene>
<keyword evidence="3" id="KW-0808">Transferase</keyword>
<name>T1ADJ3_9ZZZZ</name>
<dbReference type="EMBL" id="AUZY01006334">
    <property type="protein sequence ID" value="EQD54708.1"/>
    <property type="molecule type" value="Genomic_DNA"/>
</dbReference>
<protein>
    <submittedName>
        <fullName evidence="3">Acetyl-CoA acetyltransferase</fullName>
    </submittedName>
</protein>
<proteinExistence type="predicted"/>
<dbReference type="GO" id="GO:0016747">
    <property type="term" value="F:acyltransferase activity, transferring groups other than amino-acyl groups"/>
    <property type="evidence" value="ECO:0007669"/>
    <property type="project" value="InterPro"/>
</dbReference>
<dbReference type="CDD" id="cd00829">
    <property type="entry name" value="SCP-x_thiolase"/>
    <property type="match status" value="1"/>
</dbReference>
<feature type="domain" description="Thiolase C-terminal" evidence="2">
    <location>
        <begin position="243"/>
        <end position="388"/>
    </location>
</feature>
<reference evidence="3" key="2">
    <citation type="journal article" date="2014" name="ISME J.">
        <title>Microbial stratification in low pH oxic and suboxic macroscopic growths along an acid mine drainage.</title>
        <authorList>
            <person name="Mendez-Garcia C."/>
            <person name="Mesa V."/>
            <person name="Sprenger R.R."/>
            <person name="Richter M."/>
            <person name="Diez M.S."/>
            <person name="Solano J."/>
            <person name="Bargiela R."/>
            <person name="Golyshina O.V."/>
            <person name="Manteca A."/>
            <person name="Ramos J.L."/>
            <person name="Gallego J.R."/>
            <person name="Llorente I."/>
            <person name="Martins Dos Santos V.A."/>
            <person name="Jensen O.N."/>
            <person name="Pelaez A.I."/>
            <person name="Sanchez J."/>
            <person name="Ferrer M."/>
        </authorList>
    </citation>
    <scope>NUCLEOTIDE SEQUENCE</scope>
</reference>
<dbReference type="InterPro" id="IPR002155">
    <property type="entry name" value="Thiolase"/>
</dbReference>
<dbReference type="InterPro" id="IPR016039">
    <property type="entry name" value="Thiolase-like"/>
</dbReference>
<dbReference type="AlphaFoldDB" id="T1ADJ3"/>
<evidence type="ECO:0000313" key="3">
    <source>
        <dbReference type="EMBL" id="EQD54708.1"/>
    </source>
</evidence>
<accession>T1ADJ3</accession>
<dbReference type="PANTHER" id="PTHR42870:SF1">
    <property type="entry name" value="NON-SPECIFIC LIPID-TRANSFER PROTEIN-LIKE 2"/>
    <property type="match status" value="1"/>
</dbReference>
<dbReference type="PANTHER" id="PTHR42870">
    <property type="entry name" value="ACETYL-COA C-ACETYLTRANSFERASE"/>
    <property type="match status" value="1"/>
</dbReference>
<feature type="domain" description="Thiolase N-terminal" evidence="1">
    <location>
        <begin position="5"/>
        <end position="187"/>
    </location>
</feature>
<dbReference type="InterPro" id="IPR020616">
    <property type="entry name" value="Thiolase_N"/>
</dbReference>
<dbReference type="SUPFAM" id="SSF53901">
    <property type="entry name" value="Thiolase-like"/>
    <property type="match status" value="2"/>
</dbReference>
<dbReference type="Pfam" id="PF22691">
    <property type="entry name" value="Thiolase_C_1"/>
    <property type="match status" value="1"/>
</dbReference>
<evidence type="ECO:0000259" key="2">
    <source>
        <dbReference type="Pfam" id="PF22691"/>
    </source>
</evidence>